<dbReference type="Proteomes" id="UP000266441">
    <property type="component" value="Unassembled WGS sequence"/>
</dbReference>
<comment type="caution">
    <text evidence="3">The sequence shown here is derived from an EMBL/GenBank/DDBJ whole genome shotgun (WGS) entry which is preliminary data.</text>
</comment>
<evidence type="ECO:0000259" key="2">
    <source>
        <dbReference type="Pfam" id="PF01910"/>
    </source>
</evidence>
<dbReference type="EMBL" id="QWET01000010">
    <property type="protein sequence ID" value="RIH64498.1"/>
    <property type="molecule type" value="Genomic_DNA"/>
</dbReference>
<dbReference type="AlphaFoldDB" id="A0A399CZX9"/>
<dbReference type="SUPFAM" id="SSF89957">
    <property type="entry name" value="MTH1187/YkoF-like"/>
    <property type="match status" value="1"/>
</dbReference>
<feature type="domain" description="Thiamine-binding protein" evidence="2">
    <location>
        <begin position="12"/>
        <end position="101"/>
    </location>
</feature>
<dbReference type="Pfam" id="PF01910">
    <property type="entry name" value="Thiamine_BP"/>
    <property type="match status" value="1"/>
</dbReference>
<dbReference type="InterPro" id="IPR002767">
    <property type="entry name" value="Thiamine_BP"/>
</dbReference>
<sequence>MKMNWKKNNVNVAIQVLPEADGKVKYALVDKAIEAIKESGFSHQVCPFETVVECRFEELPMLLEKIHDACCDAGTQRMLTNLKIQIDFNDDVTIDDKMEKYR</sequence>
<dbReference type="PANTHER" id="PTHR33777:SF1">
    <property type="entry name" value="UPF0045 PROTEIN ECM15"/>
    <property type="match status" value="1"/>
</dbReference>
<dbReference type="PANTHER" id="PTHR33777">
    <property type="entry name" value="UPF0045 PROTEIN ECM15"/>
    <property type="match status" value="1"/>
</dbReference>
<evidence type="ECO:0000256" key="1">
    <source>
        <dbReference type="ARBA" id="ARBA00010272"/>
    </source>
</evidence>
<dbReference type="GO" id="GO:0005829">
    <property type="term" value="C:cytosol"/>
    <property type="evidence" value="ECO:0007669"/>
    <property type="project" value="TreeGrafter"/>
</dbReference>
<evidence type="ECO:0000313" key="3">
    <source>
        <dbReference type="EMBL" id="RIH64498.1"/>
    </source>
</evidence>
<name>A0A399CZX9_9BACT</name>
<keyword evidence="4" id="KW-1185">Reference proteome</keyword>
<gene>
    <name evidence="3" type="ORF">D1164_14160</name>
</gene>
<dbReference type="InterPro" id="IPR051614">
    <property type="entry name" value="UPF0045_domain"/>
</dbReference>
<comment type="similarity">
    <text evidence="1">Belongs to the UPF0045 family.</text>
</comment>
<evidence type="ECO:0000313" key="4">
    <source>
        <dbReference type="Proteomes" id="UP000266441"/>
    </source>
</evidence>
<accession>A0A399CZX9</accession>
<dbReference type="InterPro" id="IPR029756">
    <property type="entry name" value="MTH1187/YkoF-like"/>
</dbReference>
<dbReference type="OrthoDB" id="5886358at2"/>
<organism evidence="3 4">
    <name type="scientific">Mariniphaga sediminis</name>
    <dbReference type="NCBI Taxonomy" id="1628158"/>
    <lineage>
        <taxon>Bacteria</taxon>
        <taxon>Pseudomonadati</taxon>
        <taxon>Bacteroidota</taxon>
        <taxon>Bacteroidia</taxon>
        <taxon>Marinilabiliales</taxon>
        <taxon>Prolixibacteraceae</taxon>
        <taxon>Mariniphaga</taxon>
    </lineage>
</organism>
<protein>
    <submittedName>
        <fullName evidence="3">Thiamine-binding protein</fullName>
    </submittedName>
</protein>
<reference evidence="3 4" key="1">
    <citation type="journal article" date="2015" name="Int. J. Syst. Evol. Microbiol.">
        <title>Mariniphaga sediminis sp. nov., isolated from coastal sediment.</title>
        <authorList>
            <person name="Wang F.Q."/>
            <person name="Shen Q.Y."/>
            <person name="Chen G.J."/>
            <person name="Du Z.J."/>
        </authorList>
    </citation>
    <scope>NUCLEOTIDE SEQUENCE [LARGE SCALE GENOMIC DNA]</scope>
    <source>
        <strain evidence="3 4">SY21</strain>
    </source>
</reference>
<dbReference type="Gene3D" id="3.30.70.930">
    <property type="match status" value="1"/>
</dbReference>
<proteinExistence type="inferred from homology"/>